<name>A0A840UJD9_9FIRM</name>
<dbReference type="InterPro" id="IPR013149">
    <property type="entry name" value="ADH-like_C"/>
</dbReference>
<dbReference type="CDD" id="cd05280">
    <property type="entry name" value="MDR_yhdh_yhfp"/>
    <property type="match status" value="1"/>
</dbReference>
<dbReference type="SUPFAM" id="SSF50129">
    <property type="entry name" value="GroES-like"/>
    <property type="match status" value="1"/>
</dbReference>
<dbReference type="EMBL" id="JACHFH010000034">
    <property type="protein sequence ID" value="MBB5337109.1"/>
    <property type="molecule type" value="Genomic_DNA"/>
</dbReference>
<dbReference type="InterPro" id="IPR051397">
    <property type="entry name" value="Zn-ADH-like_protein"/>
</dbReference>
<dbReference type="Gene3D" id="3.40.50.720">
    <property type="entry name" value="NAD(P)-binding Rossmann-like Domain"/>
    <property type="match status" value="1"/>
</dbReference>
<evidence type="ECO:0000313" key="2">
    <source>
        <dbReference type="EMBL" id="MBB5337109.1"/>
    </source>
</evidence>
<dbReference type="NCBIfam" id="TIGR02823">
    <property type="entry name" value="oxido_YhdH"/>
    <property type="match status" value="1"/>
</dbReference>
<dbReference type="InterPro" id="IPR011032">
    <property type="entry name" value="GroES-like_sf"/>
</dbReference>
<dbReference type="RefSeq" id="WP_183862657.1">
    <property type="nucleotide sequence ID" value="NZ_JACHFH010000034.1"/>
</dbReference>
<proteinExistence type="predicted"/>
<organism evidence="2 3">
    <name type="scientific">Pectinatus brassicae</name>
    <dbReference type="NCBI Taxonomy" id="862415"/>
    <lineage>
        <taxon>Bacteria</taxon>
        <taxon>Bacillati</taxon>
        <taxon>Bacillota</taxon>
        <taxon>Negativicutes</taxon>
        <taxon>Selenomonadales</taxon>
        <taxon>Selenomonadaceae</taxon>
        <taxon>Pectinatus</taxon>
    </lineage>
</organism>
<dbReference type="SUPFAM" id="SSF51735">
    <property type="entry name" value="NAD(P)-binding Rossmann-fold domains"/>
    <property type="match status" value="1"/>
</dbReference>
<feature type="domain" description="Enoyl reductase (ER)" evidence="1">
    <location>
        <begin position="23"/>
        <end position="327"/>
    </location>
</feature>
<reference evidence="2 3" key="1">
    <citation type="submission" date="2020-08" db="EMBL/GenBank/DDBJ databases">
        <title>Genomic Encyclopedia of Type Strains, Phase IV (KMG-IV): sequencing the most valuable type-strain genomes for metagenomic binning, comparative biology and taxonomic classification.</title>
        <authorList>
            <person name="Goeker M."/>
        </authorList>
    </citation>
    <scope>NUCLEOTIDE SEQUENCE [LARGE SCALE GENOMIC DNA]</scope>
    <source>
        <strain evidence="2 3">DSM 24661</strain>
    </source>
</reference>
<dbReference type="GO" id="GO:0043957">
    <property type="term" value="F:acryloyl-CoA reductase (NADPH) activity"/>
    <property type="evidence" value="ECO:0007669"/>
    <property type="project" value="TreeGrafter"/>
</dbReference>
<gene>
    <name evidence="2" type="ORF">HNR32_002266</name>
</gene>
<dbReference type="PANTHER" id="PTHR43677">
    <property type="entry name" value="SHORT-CHAIN DEHYDROGENASE/REDUCTASE"/>
    <property type="match status" value="1"/>
</dbReference>
<comment type="caution">
    <text evidence="2">The sequence shown here is derived from an EMBL/GenBank/DDBJ whole genome shotgun (WGS) entry which is preliminary data.</text>
</comment>
<dbReference type="AlphaFoldDB" id="A0A840UJD9"/>
<dbReference type="Proteomes" id="UP000559117">
    <property type="component" value="Unassembled WGS sequence"/>
</dbReference>
<dbReference type="PANTHER" id="PTHR43677:SF1">
    <property type="entry name" value="ACRYLYL-COA REDUCTASE ACUI-RELATED"/>
    <property type="match status" value="1"/>
</dbReference>
<dbReference type="InterPro" id="IPR013154">
    <property type="entry name" value="ADH-like_N"/>
</dbReference>
<dbReference type="InterPro" id="IPR036291">
    <property type="entry name" value="NAD(P)-bd_dom_sf"/>
</dbReference>
<evidence type="ECO:0000313" key="3">
    <source>
        <dbReference type="Proteomes" id="UP000559117"/>
    </source>
</evidence>
<sequence>MNNFRTLITRKSNNDTYINDIELKNIDWLGNGDVLIKVKYSSLNFKDALSAIGNKGVTKKYPHTPGIDAAGIVVESENDKFSVGDKVIVTGYDFGMNTNGGFSEYIRVPSEWIVKLPKQLSLRESMIYGTAGFTAALSVKKLLDYGIKQNNGPVLVTGATGGVGSIAVSILSKLQYTVIGLTGKPEYKDMLLKAGAKDIVLRKDFNDASEKILLSTKWNAVVDTVGGNLLENALKTTKYNGCVTCCGNVASYKLSTTVYPFILRGISLLGIDSVQCPMDIREKVWEKLSTDWKINNLNDNVEEISLEQVDVNIQKILQGKLKGRTIINLAL</sequence>
<dbReference type="Pfam" id="PF08240">
    <property type="entry name" value="ADH_N"/>
    <property type="match status" value="1"/>
</dbReference>
<dbReference type="Pfam" id="PF00107">
    <property type="entry name" value="ADH_zinc_N"/>
    <property type="match status" value="1"/>
</dbReference>
<protein>
    <submittedName>
        <fullName evidence="2">Putative YhdH/YhfP family quinone oxidoreductase</fullName>
    </submittedName>
</protein>
<dbReference type="Gene3D" id="3.90.180.10">
    <property type="entry name" value="Medium-chain alcohol dehydrogenases, catalytic domain"/>
    <property type="match status" value="1"/>
</dbReference>
<dbReference type="InterPro" id="IPR014188">
    <property type="entry name" value="Acrylyl-CoA_reductase_AcuI"/>
</dbReference>
<dbReference type="InterPro" id="IPR020843">
    <property type="entry name" value="ER"/>
</dbReference>
<dbReference type="SMART" id="SM00829">
    <property type="entry name" value="PKS_ER"/>
    <property type="match status" value="1"/>
</dbReference>
<evidence type="ECO:0000259" key="1">
    <source>
        <dbReference type="SMART" id="SM00829"/>
    </source>
</evidence>
<accession>A0A840UJD9</accession>
<keyword evidence="3" id="KW-1185">Reference proteome</keyword>